<protein>
    <submittedName>
        <fullName evidence="1">Uncharacterized protein</fullName>
    </submittedName>
</protein>
<dbReference type="AlphaFoldDB" id="A0A9D3YZB8"/>
<dbReference type="EMBL" id="JAIWYP010000014">
    <property type="protein sequence ID" value="KAH3710138.1"/>
    <property type="molecule type" value="Genomic_DNA"/>
</dbReference>
<sequence>MEDQQSLFNVLRMPPEMFDELLNRVGPKCQKPDTPLKESAGSSETCDFVTILGIWRQVPILAVRR</sequence>
<reference evidence="1" key="1">
    <citation type="journal article" date="2019" name="bioRxiv">
        <title>The Genome of the Zebra Mussel, Dreissena polymorpha: A Resource for Invasive Species Research.</title>
        <authorList>
            <person name="McCartney M.A."/>
            <person name="Auch B."/>
            <person name="Kono T."/>
            <person name="Mallez S."/>
            <person name="Zhang Y."/>
            <person name="Obille A."/>
            <person name="Becker A."/>
            <person name="Abrahante J.E."/>
            <person name="Garbe J."/>
            <person name="Badalamenti J.P."/>
            <person name="Herman A."/>
            <person name="Mangelson H."/>
            <person name="Liachko I."/>
            <person name="Sullivan S."/>
            <person name="Sone E.D."/>
            <person name="Koren S."/>
            <person name="Silverstein K.A.T."/>
            <person name="Beckman K.B."/>
            <person name="Gohl D.M."/>
        </authorList>
    </citation>
    <scope>NUCLEOTIDE SEQUENCE</scope>
    <source>
        <strain evidence="1">Duluth1</strain>
        <tissue evidence="1">Whole animal</tissue>
    </source>
</reference>
<gene>
    <name evidence="1" type="ORF">DPMN_069606</name>
</gene>
<evidence type="ECO:0000313" key="1">
    <source>
        <dbReference type="EMBL" id="KAH3710138.1"/>
    </source>
</evidence>
<accession>A0A9D3YZB8</accession>
<comment type="caution">
    <text evidence="1">The sequence shown here is derived from an EMBL/GenBank/DDBJ whole genome shotgun (WGS) entry which is preliminary data.</text>
</comment>
<proteinExistence type="predicted"/>
<reference evidence="1" key="2">
    <citation type="submission" date="2020-11" db="EMBL/GenBank/DDBJ databases">
        <authorList>
            <person name="McCartney M.A."/>
            <person name="Auch B."/>
            <person name="Kono T."/>
            <person name="Mallez S."/>
            <person name="Becker A."/>
            <person name="Gohl D.M."/>
            <person name="Silverstein K.A.T."/>
            <person name="Koren S."/>
            <person name="Bechman K.B."/>
            <person name="Herman A."/>
            <person name="Abrahante J.E."/>
            <person name="Garbe J."/>
        </authorList>
    </citation>
    <scope>NUCLEOTIDE SEQUENCE</scope>
    <source>
        <strain evidence="1">Duluth1</strain>
        <tissue evidence="1">Whole animal</tissue>
    </source>
</reference>
<dbReference type="Proteomes" id="UP000828390">
    <property type="component" value="Unassembled WGS sequence"/>
</dbReference>
<evidence type="ECO:0000313" key="2">
    <source>
        <dbReference type="Proteomes" id="UP000828390"/>
    </source>
</evidence>
<name>A0A9D3YZB8_DREPO</name>
<keyword evidence="2" id="KW-1185">Reference proteome</keyword>
<organism evidence="1 2">
    <name type="scientific">Dreissena polymorpha</name>
    <name type="common">Zebra mussel</name>
    <name type="synonym">Mytilus polymorpha</name>
    <dbReference type="NCBI Taxonomy" id="45954"/>
    <lineage>
        <taxon>Eukaryota</taxon>
        <taxon>Metazoa</taxon>
        <taxon>Spiralia</taxon>
        <taxon>Lophotrochozoa</taxon>
        <taxon>Mollusca</taxon>
        <taxon>Bivalvia</taxon>
        <taxon>Autobranchia</taxon>
        <taxon>Heteroconchia</taxon>
        <taxon>Euheterodonta</taxon>
        <taxon>Imparidentia</taxon>
        <taxon>Neoheterodontei</taxon>
        <taxon>Myida</taxon>
        <taxon>Dreissenoidea</taxon>
        <taxon>Dreissenidae</taxon>
        <taxon>Dreissena</taxon>
    </lineage>
</organism>